<proteinExistence type="predicted"/>
<dbReference type="RefSeq" id="WP_002822242.1">
    <property type="nucleotide sequence ID" value="NZ_CP014324.1"/>
</dbReference>
<reference evidence="3 4" key="1">
    <citation type="journal article" date="2016" name="BMC Genomics">
        <title>Consensus pan-genome assembly of the specialised wine bacterium Oenococcus oeni.</title>
        <authorList>
            <person name="Sternes P.R."/>
            <person name="Borneman A.R."/>
        </authorList>
    </citation>
    <scope>NUCLEOTIDE SEQUENCE [LARGE SCALE GENOMIC DNA]</scope>
    <source>
        <strain evidence="3 4">AWRIB661</strain>
    </source>
</reference>
<dbReference type="InterPro" id="IPR049492">
    <property type="entry name" value="BD-FAE-like_dom"/>
</dbReference>
<evidence type="ECO:0000259" key="2">
    <source>
        <dbReference type="Pfam" id="PF20434"/>
    </source>
</evidence>
<name>A0A3S7HCG4_OENOE</name>
<evidence type="ECO:0000313" key="3">
    <source>
        <dbReference type="EMBL" id="OIM20921.1"/>
    </source>
</evidence>
<organism evidence="3 4">
    <name type="scientific">Oenococcus oeni</name>
    <name type="common">Leuconostoc oenos</name>
    <dbReference type="NCBI Taxonomy" id="1247"/>
    <lineage>
        <taxon>Bacteria</taxon>
        <taxon>Bacillati</taxon>
        <taxon>Bacillota</taxon>
        <taxon>Bacilli</taxon>
        <taxon>Lactobacillales</taxon>
        <taxon>Lactobacillaceae</taxon>
        <taxon>Oenococcus</taxon>
    </lineage>
</organism>
<accession>A0A3S7HCG4</accession>
<dbReference type="PANTHER" id="PTHR48081">
    <property type="entry name" value="AB HYDROLASE SUPERFAMILY PROTEIN C4A8.06C"/>
    <property type="match status" value="1"/>
</dbReference>
<dbReference type="GO" id="GO:0016787">
    <property type="term" value="F:hydrolase activity"/>
    <property type="evidence" value="ECO:0007669"/>
    <property type="project" value="UniProtKB-KW"/>
</dbReference>
<evidence type="ECO:0000313" key="4">
    <source>
        <dbReference type="Proteomes" id="UP000181728"/>
    </source>
</evidence>
<dbReference type="SUPFAM" id="SSF53474">
    <property type="entry name" value="alpha/beta-Hydrolases"/>
    <property type="match status" value="1"/>
</dbReference>
<dbReference type="Proteomes" id="UP000181728">
    <property type="component" value="Unassembled WGS sequence"/>
</dbReference>
<dbReference type="PANTHER" id="PTHR48081:SF13">
    <property type="entry name" value="ALPHA_BETA HYDROLASE"/>
    <property type="match status" value="1"/>
</dbReference>
<comment type="caution">
    <text evidence="3">The sequence shown here is derived from an EMBL/GenBank/DDBJ whole genome shotgun (WGS) entry which is preliminary data.</text>
</comment>
<dbReference type="Pfam" id="PF20434">
    <property type="entry name" value="BD-FAE"/>
    <property type="match status" value="1"/>
</dbReference>
<dbReference type="EMBL" id="MLOK01000046">
    <property type="protein sequence ID" value="OIM20921.1"/>
    <property type="molecule type" value="Genomic_DNA"/>
</dbReference>
<dbReference type="InterPro" id="IPR029058">
    <property type="entry name" value="AB_hydrolase_fold"/>
</dbReference>
<sequence length="253" mass="28129">MAKIFDIKYGNDEKQKLDLYLQDSVAPLVFYTHGGGWWQGDKSKDTKIFDSLFSAGFSVASVNYRLADKNNPYPTQLDDCRSALTFLQQSDYKFGKDKIALLGASSGANISVSLSIETGYPTVSWSGQFDFKGFLKTHTAITGRKAADNPDPDKGSRQQSYYKWLLEKLFNGDLSRVGEATLQHKITSKTGPVLLINSAAELAPVMEVYKMQEAYLENGIEVDTIIFPGDRHALGYADDALKPTIDFLETHLQ</sequence>
<dbReference type="InterPro" id="IPR050300">
    <property type="entry name" value="GDXG_lipolytic_enzyme"/>
</dbReference>
<protein>
    <submittedName>
        <fullName evidence="3">Esterase</fullName>
    </submittedName>
</protein>
<evidence type="ECO:0000256" key="1">
    <source>
        <dbReference type="ARBA" id="ARBA00022801"/>
    </source>
</evidence>
<feature type="domain" description="BD-FAE-like" evidence="2">
    <location>
        <begin position="17"/>
        <end position="114"/>
    </location>
</feature>
<dbReference type="AlphaFoldDB" id="A0A3S7HCG4"/>
<gene>
    <name evidence="3" type="ORF">ATX59_06370</name>
</gene>
<dbReference type="Gene3D" id="3.40.50.1820">
    <property type="entry name" value="alpha/beta hydrolase"/>
    <property type="match status" value="1"/>
</dbReference>
<keyword evidence="1" id="KW-0378">Hydrolase</keyword>